<organism evidence="2 3">
    <name type="scientific">Setaria italica</name>
    <name type="common">Foxtail millet</name>
    <name type="synonym">Panicum italicum</name>
    <dbReference type="NCBI Taxonomy" id="4555"/>
    <lineage>
        <taxon>Eukaryota</taxon>
        <taxon>Viridiplantae</taxon>
        <taxon>Streptophyta</taxon>
        <taxon>Embryophyta</taxon>
        <taxon>Tracheophyta</taxon>
        <taxon>Spermatophyta</taxon>
        <taxon>Magnoliopsida</taxon>
        <taxon>Liliopsida</taxon>
        <taxon>Poales</taxon>
        <taxon>Poaceae</taxon>
        <taxon>PACMAD clade</taxon>
        <taxon>Panicoideae</taxon>
        <taxon>Panicodae</taxon>
        <taxon>Paniceae</taxon>
        <taxon>Cenchrinae</taxon>
        <taxon>Setaria</taxon>
    </lineage>
</organism>
<dbReference type="EnsemblPlants" id="KQL04861">
    <property type="protein sequence ID" value="KQL04861"/>
    <property type="gene ID" value="SETIT_004051mg"/>
</dbReference>
<reference evidence="2" key="2">
    <citation type="submission" date="2018-08" db="UniProtKB">
        <authorList>
            <consortium name="EnsemblPlants"/>
        </authorList>
    </citation>
    <scope>IDENTIFICATION</scope>
    <source>
        <strain evidence="2">Yugu1</strain>
    </source>
</reference>
<accession>K3XQ71</accession>
<protein>
    <submittedName>
        <fullName evidence="2">Uncharacterized protein</fullName>
    </submittedName>
</protein>
<feature type="compositionally biased region" description="Acidic residues" evidence="1">
    <location>
        <begin position="29"/>
        <end position="55"/>
    </location>
</feature>
<sequence length="239" mass="24990">LFHNEVPALAHGGEDLVVLEHGDDVCEVPDDIDVDESYEVGDDEEECEELEEDDDEHRVLREEEREDREERRREPPPCSGHDGEHPRDGECVVLGGVDGGDGEDGGGGGEEEEGEEVGVLEEEEGEPVGCEAGEEAALGIGARGGGVEGGVVGVDVSEEGVGDGDMEEEEGGEESGRTKAVATRGKEGPVWATEDRYGAHDASAPSSIPTDQSIVARCPSSARAPLASPSATADPLAIH</sequence>
<feature type="compositionally biased region" description="Low complexity" evidence="1">
    <location>
        <begin position="127"/>
        <end position="140"/>
    </location>
</feature>
<reference evidence="3" key="1">
    <citation type="journal article" date="2012" name="Nat. Biotechnol.">
        <title>Reference genome sequence of the model plant Setaria.</title>
        <authorList>
            <person name="Bennetzen J.L."/>
            <person name="Schmutz J."/>
            <person name="Wang H."/>
            <person name="Percifield R."/>
            <person name="Hawkins J."/>
            <person name="Pontaroli A.C."/>
            <person name="Estep M."/>
            <person name="Feng L."/>
            <person name="Vaughn J.N."/>
            <person name="Grimwood J."/>
            <person name="Jenkins J."/>
            <person name="Barry K."/>
            <person name="Lindquist E."/>
            <person name="Hellsten U."/>
            <person name="Deshpande S."/>
            <person name="Wang X."/>
            <person name="Wu X."/>
            <person name="Mitros T."/>
            <person name="Triplett J."/>
            <person name="Yang X."/>
            <person name="Ye C.Y."/>
            <person name="Mauro-Herrera M."/>
            <person name="Wang L."/>
            <person name="Li P."/>
            <person name="Sharma M."/>
            <person name="Sharma R."/>
            <person name="Ronald P.C."/>
            <person name="Panaud O."/>
            <person name="Kellogg E.A."/>
            <person name="Brutnell T.P."/>
            <person name="Doust A.N."/>
            <person name="Tuskan G.A."/>
            <person name="Rokhsar D."/>
            <person name="Devos K.M."/>
        </authorList>
    </citation>
    <scope>NUCLEOTIDE SEQUENCE [LARGE SCALE GENOMIC DNA]</scope>
    <source>
        <strain evidence="3">cv. Yugu1</strain>
    </source>
</reference>
<dbReference type="EMBL" id="AGNK02002932">
    <property type="status" value="NOT_ANNOTATED_CDS"/>
    <property type="molecule type" value="Genomic_DNA"/>
</dbReference>
<feature type="region of interest" description="Disordered" evidence="1">
    <location>
        <begin position="29"/>
        <end position="239"/>
    </location>
</feature>
<feature type="compositionally biased region" description="Acidic residues" evidence="1">
    <location>
        <begin position="156"/>
        <end position="173"/>
    </location>
</feature>
<keyword evidence="3" id="KW-1185">Reference proteome</keyword>
<dbReference type="InParanoid" id="K3XQ71"/>
<feature type="compositionally biased region" description="Polar residues" evidence="1">
    <location>
        <begin position="204"/>
        <end position="213"/>
    </location>
</feature>
<feature type="compositionally biased region" description="Acidic residues" evidence="1">
    <location>
        <begin position="100"/>
        <end position="126"/>
    </location>
</feature>
<name>K3XQ71_SETIT</name>
<dbReference type="AlphaFoldDB" id="K3XQ71"/>
<feature type="compositionally biased region" description="Basic and acidic residues" evidence="1">
    <location>
        <begin position="56"/>
        <end position="90"/>
    </location>
</feature>
<dbReference type="Gramene" id="KQL04861">
    <property type="protein sequence ID" value="KQL04861"/>
    <property type="gene ID" value="SETIT_004051mg"/>
</dbReference>
<dbReference type="HOGENOM" id="CLU_1163696_0_0_1"/>
<feature type="compositionally biased region" description="Gly residues" evidence="1">
    <location>
        <begin position="141"/>
        <end position="152"/>
    </location>
</feature>
<evidence type="ECO:0000313" key="2">
    <source>
        <dbReference type="EnsemblPlants" id="KQL04861"/>
    </source>
</evidence>
<feature type="compositionally biased region" description="Low complexity" evidence="1">
    <location>
        <begin position="216"/>
        <end position="233"/>
    </location>
</feature>
<proteinExistence type="predicted"/>
<evidence type="ECO:0000256" key="1">
    <source>
        <dbReference type="SAM" id="MobiDB-lite"/>
    </source>
</evidence>
<dbReference type="Proteomes" id="UP000004995">
    <property type="component" value="Unassembled WGS sequence"/>
</dbReference>
<evidence type="ECO:0000313" key="3">
    <source>
        <dbReference type="Proteomes" id="UP000004995"/>
    </source>
</evidence>